<dbReference type="InterPro" id="IPR006665">
    <property type="entry name" value="OmpA-like"/>
</dbReference>
<protein>
    <recommendedName>
        <fullName evidence="7">OmpA-like domain-containing protein</fullName>
    </recommendedName>
</protein>
<evidence type="ECO:0000256" key="6">
    <source>
        <dbReference type="SAM" id="SignalP"/>
    </source>
</evidence>
<evidence type="ECO:0000256" key="4">
    <source>
        <dbReference type="PROSITE-ProRule" id="PRU00473"/>
    </source>
</evidence>
<keyword evidence="5" id="KW-0812">Transmembrane</keyword>
<dbReference type="Proteomes" id="UP001156601">
    <property type="component" value="Unassembled WGS sequence"/>
</dbReference>
<feature type="domain" description="OmpA-like" evidence="7">
    <location>
        <begin position="125"/>
        <end position="245"/>
    </location>
</feature>
<dbReference type="InterPro" id="IPR022511">
    <property type="entry name" value="PdsO"/>
</dbReference>
<dbReference type="EMBL" id="BSOT01000012">
    <property type="protein sequence ID" value="GLR72708.1"/>
    <property type="molecule type" value="Genomic_DNA"/>
</dbReference>
<reference evidence="8" key="1">
    <citation type="journal article" date="2014" name="Int. J. Syst. Evol. Microbiol.">
        <title>Complete genome sequence of Corynebacterium casei LMG S-19264T (=DSM 44701T), isolated from a smear-ripened cheese.</title>
        <authorList>
            <consortium name="US DOE Joint Genome Institute (JGI-PGF)"/>
            <person name="Walter F."/>
            <person name="Albersmeier A."/>
            <person name="Kalinowski J."/>
            <person name="Ruckert C."/>
        </authorList>
    </citation>
    <scope>NUCLEOTIDE SEQUENCE</scope>
    <source>
        <strain evidence="8">NBRC 110023</strain>
    </source>
</reference>
<keyword evidence="5" id="KW-1133">Transmembrane helix</keyword>
<keyword evidence="2 4" id="KW-0472">Membrane</keyword>
<evidence type="ECO:0000256" key="2">
    <source>
        <dbReference type="ARBA" id="ARBA00023136"/>
    </source>
</evidence>
<keyword evidence="9" id="KW-1185">Reference proteome</keyword>
<feature type="transmembrane region" description="Helical" evidence="5">
    <location>
        <begin position="48"/>
        <end position="66"/>
    </location>
</feature>
<evidence type="ECO:0000256" key="5">
    <source>
        <dbReference type="SAM" id="Phobius"/>
    </source>
</evidence>
<dbReference type="PANTHER" id="PTHR30329:SF21">
    <property type="entry name" value="LIPOPROTEIN YIAD-RELATED"/>
    <property type="match status" value="1"/>
</dbReference>
<proteinExistence type="predicted"/>
<name>A0AA37WK32_9ALTE</name>
<comment type="subcellular location">
    <subcellularLocation>
        <location evidence="1">Cell outer membrane</location>
    </subcellularLocation>
</comment>
<dbReference type="InterPro" id="IPR006664">
    <property type="entry name" value="OMP_bac"/>
</dbReference>
<dbReference type="AlphaFoldDB" id="A0AA37WK32"/>
<dbReference type="InterPro" id="IPR050330">
    <property type="entry name" value="Bact_OuterMem_StrucFunc"/>
</dbReference>
<gene>
    <name evidence="8" type="ORF">GCM10007852_36160</name>
</gene>
<dbReference type="Pfam" id="PF00691">
    <property type="entry name" value="OmpA"/>
    <property type="match status" value="1"/>
</dbReference>
<keyword evidence="3" id="KW-0998">Cell outer membrane</keyword>
<accession>A0AA37WK32</accession>
<dbReference type="InterPro" id="IPR036737">
    <property type="entry name" value="OmpA-like_sf"/>
</dbReference>
<dbReference type="PRINTS" id="PR01021">
    <property type="entry name" value="OMPADOMAIN"/>
</dbReference>
<dbReference type="NCBIfam" id="TIGR03789">
    <property type="entry name" value="pdsO"/>
    <property type="match status" value="1"/>
</dbReference>
<evidence type="ECO:0000256" key="1">
    <source>
        <dbReference type="ARBA" id="ARBA00004442"/>
    </source>
</evidence>
<evidence type="ECO:0000256" key="3">
    <source>
        <dbReference type="ARBA" id="ARBA00023237"/>
    </source>
</evidence>
<keyword evidence="6" id="KW-0732">Signal</keyword>
<dbReference type="CDD" id="cd07185">
    <property type="entry name" value="OmpA_C-like"/>
    <property type="match status" value="1"/>
</dbReference>
<dbReference type="Gene3D" id="3.30.1330.60">
    <property type="entry name" value="OmpA-like domain"/>
    <property type="match status" value="1"/>
</dbReference>
<feature type="signal peptide" evidence="6">
    <location>
        <begin position="1"/>
        <end position="24"/>
    </location>
</feature>
<dbReference type="SUPFAM" id="SSF103088">
    <property type="entry name" value="OmpA-like"/>
    <property type="match status" value="1"/>
</dbReference>
<organism evidence="8 9">
    <name type="scientific">Agaribacter marinus</name>
    <dbReference type="NCBI Taxonomy" id="1431249"/>
    <lineage>
        <taxon>Bacteria</taxon>
        <taxon>Pseudomonadati</taxon>
        <taxon>Pseudomonadota</taxon>
        <taxon>Gammaproteobacteria</taxon>
        <taxon>Alteromonadales</taxon>
        <taxon>Alteromonadaceae</taxon>
        <taxon>Agaribacter</taxon>
    </lineage>
</organism>
<dbReference type="PANTHER" id="PTHR30329">
    <property type="entry name" value="STATOR ELEMENT OF FLAGELLAR MOTOR COMPLEX"/>
    <property type="match status" value="1"/>
</dbReference>
<dbReference type="GO" id="GO:0009279">
    <property type="term" value="C:cell outer membrane"/>
    <property type="evidence" value="ECO:0007669"/>
    <property type="project" value="UniProtKB-SubCell"/>
</dbReference>
<evidence type="ECO:0000313" key="8">
    <source>
        <dbReference type="EMBL" id="GLR72708.1"/>
    </source>
</evidence>
<dbReference type="RefSeq" id="WP_284219122.1">
    <property type="nucleotide sequence ID" value="NZ_BSOT01000012.1"/>
</dbReference>
<sequence>MKKTLIATSLILSLNAFSVANVHAAEKTKEESKKELIGFGSGALAGGAIGGPIGAVLGGIFGILIADDVNDEDKKLAQLEALNAAEYALSQRDNEIIALQGDIEKLHHAKKQQYAKLKAAQSAEVLEAIPNIETNIQFRTASFVIENEYESQLNTLASLLKQYPDLRVSVNGFADQRGDSKYNKVLSEQRANAIADYLNAKGVETSQIDYSGFGETQTQLSASATPSAEEYFFDRRATLKIIPSQQNMTAAK</sequence>
<comment type="caution">
    <text evidence="8">The sequence shown here is derived from an EMBL/GenBank/DDBJ whole genome shotgun (WGS) entry which is preliminary data.</text>
</comment>
<reference evidence="8" key="2">
    <citation type="submission" date="2023-01" db="EMBL/GenBank/DDBJ databases">
        <title>Draft genome sequence of Agaribacter marinus strain NBRC 110023.</title>
        <authorList>
            <person name="Sun Q."/>
            <person name="Mori K."/>
        </authorList>
    </citation>
    <scope>NUCLEOTIDE SEQUENCE</scope>
    <source>
        <strain evidence="8">NBRC 110023</strain>
    </source>
</reference>
<dbReference type="PROSITE" id="PS51123">
    <property type="entry name" value="OMPA_2"/>
    <property type="match status" value="1"/>
</dbReference>
<evidence type="ECO:0000313" key="9">
    <source>
        <dbReference type="Proteomes" id="UP001156601"/>
    </source>
</evidence>
<feature type="chain" id="PRO_5041357373" description="OmpA-like domain-containing protein" evidence="6">
    <location>
        <begin position="25"/>
        <end position="252"/>
    </location>
</feature>
<evidence type="ECO:0000259" key="7">
    <source>
        <dbReference type="PROSITE" id="PS51123"/>
    </source>
</evidence>